<dbReference type="RefSeq" id="WP_304375108.1">
    <property type="nucleotide sequence ID" value="NZ_JAUOZU010000004.1"/>
</dbReference>
<dbReference type="Proteomes" id="UP001174932">
    <property type="component" value="Unassembled WGS sequence"/>
</dbReference>
<accession>A0ABT8YHU0</accession>
<reference evidence="2" key="1">
    <citation type="journal article" date="2015" name="Int. J. Syst. Evol. Microbiol.">
        <title>Rhizobium alvei sp. nov., isolated from a freshwater river.</title>
        <authorList>
            <person name="Sheu S.Y."/>
            <person name="Huang H.W."/>
            <person name="Young C.C."/>
            <person name="Chen W.M."/>
        </authorList>
    </citation>
    <scope>NUCLEOTIDE SEQUENCE</scope>
    <source>
        <strain evidence="2">TNR-22</strain>
    </source>
</reference>
<keyword evidence="3" id="KW-1185">Reference proteome</keyword>
<sequence>MKHRLSIASGLLLLTMAAPVMAQDAPDPDIAGAAALFKVAFAGRCGDSAFLPDYLDNPSVFPIAWKNEGEDEKTPEHRMKVFQFFCDNFAHFGSAAFIQKAEDGTFSVISLAWPYGRFVKDENEESGIRRTGMEGFAAQDIVLGGDFNREDNTISANTWDRYAEYYSIWKFHEGSFLFSESDAYRIEDGKLTEKPAEPAEE</sequence>
<organism evidence="2 3">
    <name type="scientific">Rhizobium alvei</name>
    <dbReference type="NCBI Taxonomy" id="1132659"/>
    <lineage>
        <taxon>Bacteria</taxon>
        <taxon>Pseudomonadati</taxon>
        <taxon>Pseudomonadota</taxon>
        <taxon>Alphaproteobacteria</taxon>
        <taxon>Hyphomicrobiales</taxon>
        <taxon>Rhizobiaceae</taxon>
        <taxon>Rhizobium/Agrobacterium group</taxon>
        <taxon>Rhizobium</taxon>
    </lineage>
</organism>
<evidence type="ECO:0000256" key="1">
    <source>
        <dbReference type="SAM" id="SignalP"/>
    </source>
</evidence>
<evidence type="ECO:0000313" key="2">
    <source>
        <dbReference type="EMBL" id="MDO6963206.1"/>
    </source>
</evidence>
<gene>
    <name evidence="2" type="ORF">Q4481_04510</name>
</gene>
<comment type="caution">
    <text evidence="2">The sequence shown here is derived from an EMBL/GenBank/DDBJ whole genome shotgun (WGS) entry which is preliminary data.</text>
</comment>
<feature type="signal peptide" evidence="1">
    <location>
        <begin position="1"/>
        <end position="22"/>
    </location>
</feature>
<evidence type="ECO:0000313" key="3">
    <source>
        <dbReference type="Proteomes" id="UP001174932"/>
    </source>
</evidence>
<protein>
    <submittedName>
        <fullName evidence="2">Uncharacterized protein</fullName>
    </submittedName>
</protein>
<name>A0ABT8YHU0_9HYPH</name>
<proteinExistence type="predicted"/>
<keyword evidence="1" id="KW-0732">Signal</keyword>
<reference evidence="2" key="2">
    <citation type="submission" date="2023-07" db="EMBL/GenBank/DDBJ databases">
        <authorList>
            <person name="Shen H."/>
        </authorList>
    </citation>
    <scope>NUCLEOTIDE SEQUENCE</scope>
    <source>
        <strain evidence="2">TNR-22</strain>
    </source>
</reference>
<feature type="chain" id="PRO_5045880946" evidence="1">
    <location>
        <begin position="23"/>
        <end position="201"/>
    </location>
</feature>
<dbReference type="EMBL" id="JAUOZU010000004">
    <property type="protein sequence ID" value="MDO6963206.1"/>
    <property type="molecule type" value="Genomic_DNA"/>
</dbReference>